<feature type="transmembrane region" description="Helical" evidence="6">
    <location>
        <begin position="79"/>
        <end position="97"/>
    </location>
</feature>
<feature type="domain" description="Type II secretion system protein GspF" evidence="7">
    <location>
        <begin position="136"/>
        <end position="261"/>
    </location>
</feature>
<protein>
    <submittedName>
        <fullName evidence="8">Type II secretion system protein F</fullName>
    </submittedName>
</protein>
<keyword evidence="5 6" id="KW-0472">Membrane</keyword>
<evidence type="ECO:0000256" key="5">
    <source>
        <dbReference type="ARBA" id="ARBA00023136"/>
    </source>
</evidence>
<dbReference type="Proteomes" id="UP000242699">
    <property type="component" value="Unassembled WGS sequence"/>
</dbReference>
<keyword evidence="4 6" id="KW-1133">Transmembrane helix</keyword>
<dbReference type="InterPro" id="IPR042094">
    <property type="entry name" value="T2SS_GspF_sf"/>
</dbReference>
<comment type="caution">
    <text evidence="8">The sequence shown here is derived from an EMBL/GenBank/DDBJ whole genome shotgun (WGS) entry which is preliminary data.</text>
</comment>
<evidence type="ECO:0000313" key="9">
    <source>
        <dbReference type="Proteomes" id="UP000242699"/>
    </source>
</evidence>
<evidence type="ECO:0000256" key="1">
    <source>
        <dbReference type="ARBA" id="ARBA00004651"/>
    </source>
</evidence>
<keyword evidence="2" id="KW-1003">Cell membrane</keyword>
<dbReference type="InterPro" id="IPR018076">
    <property type="entry name" value="T2SS_GspF_dom"/>
</dbReference>
<gene>
    <name evidence="8" type="ORF">C7B43_17500</name>
</gene>
<dbReference type="EMBL" id="PXYT01000059">
    <property type="protein sequence ID" value="PSR25193.1"/>
    <property type="molecule type" value="Genomic_DNA"/>
</dbReference>
<dbReference type="AlphaFoldDB" id="A0A2T2WSM5"/>
<proteinExistence type="predicted"/>
<feature type="transmembrane region" description="Helical" evidence="6">
    <location>
        <begin position="6"/>
        <end position="26"/>
    </location>
</feature>
<name>A0A2T2WSM5_9FIRM</name>
<comment type="subcellular location">
    <subcellularLocation>
        <location evidence="1">Cell membrane</location>
        <topology evidence="1">Multi-pass membrane protein</topology>
    </subcellularLocation>
</comment>
<accession>A0A2T2WSM5</accession>
<evidence type="ECO:0000256" key="2">
    <source>
        <dbReference type="ARBA" id="ARBA00022475"/>
    </source>
</evidence>
<feature type="transmembrane region" description="Helical" evidence="6">
    <location>
        <begin position="247"/>
        <end position="265"/>
    </location>
</feature>
<evidence type="ECO:0000259" key="7">
    <source>
        <dbReference type="Pfam" id="PF00482"/>
    </source>
</evidence>
<dbReference type="Gene3D" id="1.20.81.30">
    <property type="entry name" value="Type II secretion system (T2SS), domain F"/>
    <property type="match status" value="1"/>
</dbReference>
<evidence type="ECO:0000256" key="6">
    <source>
        <dbReference type="SAM" id="Phobius"/>
    </source>
</evidence>
<organism evidence="8 9">
    <name type="scientific">Sulfobacillus benefaciens</name>
    <dbReference type="NCBI Taxonomy" id="453960"/>
    <lineage>
        <taxon>Bacteria</taxon>
        <taxon>Bacillati</taxon>
        <taxon>Bacillota</taxon>
        <taxon>Clostridia</taxon>
        <taxon>Eubacteriales</taxon>
        <taxon>Clostridiales Family XVII. Incertae Sedis</taxon>
        <taxon>Sulfobacillus</taxon>
    </lineage>
</organism>
<evidence type="ECO:0000256" key="4">
    <source>
        <dbReference type="ARBA" id="ARBA00022989"/>
    </source>
</evidence>
<evidence type="ECO:0000256" key="3">
    <source>
        <dbReference type="ARBA" id="ARBA00022692"/>
    </source>
</evidence>
<evidence type="ECO:0000313" key="8">
    <source>
        <dbReference type="EMBL" id="PSR25193.1"/>
    </source>
</evidence>
<dbReference type="Pfam" id="PF00482">
    <property type="entry name" value="T2SSF"/>
    <property type="match status" value="1"/>
</dbReference>
<sequence>MRDLTLILTVTWPLALLLIGLGYRSARLQHVTQRRLYKMGSVSATMSGRQTPFNLFGAIRQNWSQGQNAAALKLRMSEYILLMALGFVLPGVVGFLFRGIFGGVILGFVGVGGVLIYFRMKKQHFLRLAEQNLPDFLRGISGALRAGTSLTQAMALVAKETPDPLGAEISRVLRRESFGFSLEQTLDELTMRIPSKDLALAVMVINIQREIGGSLADILDNIVGTIVARQRLAQEVRALTAQGRMSGWVLTALPFFLGLAIWFLNPHYMSPLFHTTIGMIMIGAALTSVAIGGFVINRLVRAPEL</sequence>
<dbReference type="PANTHER" id="PTHR35007:SF1">
    <property type="entry name" value="PILUS ASSEMBLY PROTEIN"/>
    <property type="match status" value="1"/>
</dbReference>
<feature type="transmembrane region" description="Helical" evidence="6">
    <location>
        <begin position="277"/>
        <end position="300"/>
    </location>
</feature>
<keyword evidence="3 6" id="KW-0812">Transmembrane</keyword>
<reference evidence="8 9" key="1">
    <citation type="journal article" date="2014" name="BMC Genomics">
        <title>Comparison of environmental and isolate Sulfobacillus genomes reveals diverse carbon, sulfur, nitrogen, and hydrogen metabolisms.</title>
        <authorList>
            <person name="Justice N.B."/>
            <person name="Norman A."/>
            <person name="Brown C.T."/>
            <person name="Singh A."/>
            <person name="Thomas B.C."/>
            <person name="Banfield J.F."/>
        </authorList>
    </citation>
    <scope>NUCLEOTIDE SEQUENCE [LARGE SCALE GENOMIC DNA]</scope>
    <source>
        <strain evidence="8">AMDSBA1</strain>
    </source>
</reference>
<dbReference type="GO" id="GO:0005886">
    <property type="term" value="C:plasma membrane"/>
    <property type="evidence" value="ECO:0007669"/>
    <property type="project" value="UniProtKB-SubCell"/>
</dbReference>
<feature type="transmembrane region" description="Helical" evidence="6">
    <location>
        <begin position="103"/>
        <end position="120"/>
    </location>
</feature>
<dbReference type="PANTHER" id="PTHR35007">
    <property type="entry name" value="INTEGRAL MEMBRANE PROTEIN-RELATED"/>
    <property type="match status" value="1"/>
</dbReference>